<dbReference type="AlphaFoldDB" id="A0A1W7A0J0"/>
<proteinExistence type="inferred from homology"/>
<dbReference type="SUPFAM" id="SSF56925">
    <property type="entry name" value="OMPA-like"/>
    <property type="match status" value="1"/>
</dbReference>
<keyword evidence="2" id="KW-0732">Signal</keyword>
<dbReference type="InterPro" id="IPR027385">
    <property type="entry name" value="Beta-barrel_OMP"/>
</dbReference>
<evidence type="ECO:0000259" key="6">
    <source>
        <dbReference type="Pfam" id="PF13505"/>
    </source>
</evidence>
<sequence>MVSKVLPLLRVAGRKMIMRAAMTAILSRALPVKTSVRRKAILLAGALSAGFASPAGAADILRGSYVTSPQYYQWDGFYAGGQAGYTNIDVKFGNATQPLTDYILRNSTIQDNVSGWTTLPNGSTNGASYGGFIGYNWQWDDVVVGVEANYSHMSLSKSASDSLGRSFIDNAGALPGYNYNYSVLVSGSSTVKLTDLATFRARAGWAVGSLLPYAFLGFAVARADVTTTASVSGNLNAVCDGSVTPCTNFGGPLNLTGPQSVSRKGVFTYGGSIGLGFDWALSQNLFVRGEWELVQLQDIEGIDLRINTARAAVGVKF</sequence>
<dbReference type="Gene3D" id="2.40.160.20">
    <property type="match status" value="1"/>
</dbReference>
<feature type="domain" description="Outer membrane protein beta-barrel" evidence="6">
    <location>
        <begin position="57"/>
        <end position="317"/>
    </location>
</feature>
<organism evidence="7 8">
    <name type="scientific">Pseudorhodoplanes sinuspersici</name>
    <dbReference type="NCBI Taxonomy" id="1235591"/>
    <lineage>
        <taxon>Bacteria</taxon>
        <taxon>Pseudomonadati</taxon>
        <taxon>Pseudomonadota</taxon>
        <taxon>Alphaproteobacteria</taxon>
        <taxon>Hyphomicrobiales</taxon>
        <taxon>Pseudorhodoplanes</taxon>
    </lineage>
</organism>
<keyword evidence="3" id="KW-0472">Membrane</keyword>
<comment type="subcellular location">
    <subcellularLocation>
        <location evidence="1">Cell outer membrane</location>
    </subcellularLocation>
</comment>
<gene>
    <name evidence="7" type="ORF">CAK95_28105</name>
</gene>
<dbReference type="InterPro" id="IPR051692">
    <property type="entry name" value="OMP-like"/>
</dbReference>
<evidence type="ECO:0000256" key="5">
    <source>
        <dbReference type="ARBA" id="ARBA00038306"/>
    </source>
</evidence>
<evidence type="ECO:0000256" key="4">
    <source>
        <dbReference type="ARBA" id="ARBA00023237"/>
    </source>
</evidence>
<evidence type="ECO:0000313" key="8">
    <source>
        <dbReference type="Proteomes" id="UP000194137"/>
    </source>
</evidence>
<dbReference type="PANTHER" id="PTHR34001:SF3">
    <property type="entry name" value="BLL7405 PROTEIN"/>
    <property type="match status" value="1"/>
</dbReference>
<dbReference type="GO" id="GO:0009279">
    <property type="term" value="C:cell outer membrane"/>
    <property type="evidence" value="ECO:0007669"/>
    <property type="project" value="UniProtKB-SubCell"/>
</dbReference>
<evidence type="ECO:0000313" key="7">
    <source>
        <dbReference type="EMBL" id="ARQ02545.1"/>
    </source>
</evidence>
<name>A0A1W7A0J0_9HYPH</name>
<evidence type="ECO:0000256" key="2">
    <source>
        <dbReference type="ARBA" id="ARBA00022729"/>
    </source>
</evidence>
<dbReference type="STRING" id="1235591.CAK95_28105"/>
<dbReference type="Proteomes" id="UP000194137">
    <property type="component" value="Chromosome"/>
</dbReference>
<protein>
    <recommendedName>
        <fullName evidence="6">Outer membrane protein beta-barrel domain-containing protein</fullName>
    </recommendedName>
</protein>
<keyword evidence="8" id="KW-1185">Reference proteome</keyword>
<dbReference type="EMBL" id="CP021112">
    <property type="protein sequence ID" value="ARQ02545.1"/>
    <property type="molecule type" value="Genomic_DNA"/>
</dbReference>
<reference evidence="7 8" key="1">
    <citation type="submission" date="2017-05" db="EMBL/GenBank/DDBJ databases">
        <title>Full genome sequence of Pseudorhodoplanes sinuspersici.</title>
        <authorList>
            <person name="Dastgheib S.M.M."/>
            <person name="Shavandi M."/>
            <person name="Tirandaz H."/>
        </authorList>
    </citation>
    <scope>NUCLEOTIDE SEQUENCE [LARGE SCALE GENOMIC DNA]</scope>
    <source>
        <strain evidence="7 8">RIPI110</strain>
    </source>
</reference>
<accession>A0A1W7A0J0</accession>
<dbReference type="InterPro" id="IPR011250">
    <property type="entry name" value="OMP/PagP_B-barrel"/>
</dbReference>
<dbReference type="KEGG" id="psin:CAK95_28105"/>
<dbReference type="PANTHER" id="PTHR34001">
    <property type="entry name" value="BLL7405 PROTEIN"/>
    <property type="match status" value="1"/>
</dbReference>
<dbReference type="Pfam" id="PF13505">
    <property type="entry name" value="OMP_b-brl"/>
    <property type="match status" value="1"/>
</dbReference>
<evidence type="ECO:0000256" key="3">
    <source>
        <dbReference type="ARBA" id="ARBA00023136"/>
    </source>
</evidence>
<comment type="similarity">
    <text evidence="5">Belongs to the Omp25/RopB family.</text>
</comment>
<keyword evidence="4" id="KW-0998">Cell outer membrane</keyword>
<evidence type="ECO:0000256" key="1">
    <source>
        <dbReference type="ARBA" id="ARBA00004442"/>
    </source>
</evidence>